<dbReference type="AlphaFoldDB" id="A0A2I1HL21"/>
<feature type="coiled-coil region" evidence="2">
    <location>
        <begin position="671"/>
        <end position="707"/>
    </location>
</feature>
<reference evidence="5 6" key="1">
    <citation type="submission" date="2015-10" db="EMBL/GenBank/DDBJ databases">
        <title>Genome analyses suggest a sexual origin of heterokaryosis in a supposedly ancient asexual fungus.</title>
        <authorList>
            <person name="Ropars J."/>
            <person name="Sedzielewska K."/>
            <person name="Noel J."/>
            <person name="Charron P."/>
            <person name="Farinelli L."/>
            <person name="Marton T."/>
            <person name="Kruger M."/>
            <person name="Pelin A."/>
            <person name="Brachmann A."/>
            <person name="Corradi N."/>
        </authorList>
    </citation>
    <scope>NUCLEOTIDE SEQUENCE [LARGE SCALE GENOMIC DNA]</scope>
    <source>
        <strain evidence="5 6">A4</strain>
    </source>
</reference>
<evidence type="ECO:0000313" key="6">
    <source>
        <dbReference type="Proteomes" id="UP000234323"/>
    </source>
</evidence>
<gene>
    <name evidence="5" type="ORF">RhiirA4_482354</name>
</gene>
<dbReference type="SUPFAM" id="SSF57756">
    <property type="entry name" value="Retrovirus zinc finger-like domains"/>
    <property type="match status" value="1"/>
</dbReference>
<dbReference type="VEuPathDB" id="FungiDB:RhiirA1_479997"/>
<keyword evidence="6" id="KW-1185">Reference proteome</keyword>
<dbReference type="InterPro" id="IPR036875">
    <property type="entry name" value="Znf_CCHC_sf"/>
</dbReference>
<feature type="compositionally biased region" description="Basic and acidic residues" evidence="3">
    <location>
        <begin position="827"/>
        <end position="846"/>
    </location>
</feature>
<name>A0A2I1HL21_9GLOM</name>
<evidence type="ECO:0000256" key="3">
    <source>
        <dbReference type="SAM" id="MobiDB-lite"/>
    </source>
</evidence>
<dbReference type="InterPro" id="IPR001878">
    <property type="entry name" value="Znf_CCHC"/>
</dbReference>
<feature type="region of interest" description="Disordered" evidence="3">
    <location>
        <begin position="759"/>
        <end position="786"/>
    </location>
</feature>
<dbReference type="GO" id="GO:0003676">
    <property type="term" value="F:nucleic acid binding"/>
    <property type="evidence" value="ECO:0007669"/>
    <property type="project" value="InterPro"/>
</dbReference>
<feature type="region of interest" description="Disordered" evidence="3">
    <location>
        <begin position="827"/>
        <end position="878"/>
    </location>
</feature>
<dbReference type="PROSITE" id="PS50158">
    <property type="entry name" value="ZF_CCHC"/>
    <property type="match status" value="1"/>
</dbReference>
<proteinExistence type="predicted"/>
<evidence type="ECO:0000256" key="2">
    <source>
        <dbReference type="SAM" id="Coils"/>
    </source>
</evidence>
<dbReference type="GO" id="GO:0008270">
    <property type="term" value="F:zinc ion binding"/>
    <property type="evidence" value="ECO:0007669"/>
    <property type="project" value="UniProtKB-KW"/>
</dbReference>
<protein>
    <recommendedName>
        <fullName evidence="4">CCHC-type domain-containing protein</fullName>
    </recommendedName>
</protein>
<sequence>MSDIYDELEEIKDKHEIEKHNESKERYQVDPSCLKCYSTNEIEIGDWFERFWRIFQKVILEAKSYNRNTYAKLLEYIILIRKDGEERYPSSRKKRDREFEKRRKEGEKLLDIVVRSIRYENKPDYLKMGVTSVIKRIVNAKFEEWLDEMESATIKSKGYGTMRHFKEILHLEENITEEENRGKVKKFQKSITYQWWDRNKYPRPWIDDDLTDKIIEKIVGTKGFVEEYSDVGELESSDNIGELSSNEGDEHMERIYRNHWLENGYEIDIEEIRRIINFGVEYEIMKTKDFMGNYMIIKELDDEGVIEELRKWYSTNAIECPLCNRMLLTREAVEYNEEFIGKICRSCSEREEEDIDGIDKRIRELKKISGIISSEGSGEKSDDEESEKEDNTDESEKIGEILSPEEYEEWNENIENINEEGIENIINTGGFNLSQESDSSDLFINPGNINSDTESELSDYNLQDLFQENILLNMGATRDEMREDFRAALLAATGHDIGGNWAGLTPANPLANAIEDAGNIAGGIVNMPLFYGKENEDVAFTAIGKAPGNNGERQAAYAAAHLRGAAIQWYNEMKETNAGNLTNWADADNDNDLKHRIKRRFTREDVRRRKIRQNPGSLNDAINLARREEEARNELLRKVGNIPDKVYPEIGKGRNTEQNVETNVRYNKPLNENYEDELVEKLEKMRIAKLEKQIQNMERELNNNGNRNQLNQRRNNRAPINYDEITCFRCNRRGHFATRCPLGNNIRRNERRVNLMNIGENEDYDYEDEESDDNENYEYEDYNDPQLYNYDRDLYKKDNPVQERRRSNRINPKKEWQVFGKPNLEKEIARQEKQKQRAIRNRKEIPMEEDEENELEDEQPMYSSPIGPSNTNIPKRNK</sequence>
<feature type="compositionally biased region" description="Acidic residues" evidence="3">
    <location>
        <begin position="847"/>
        <end position="859"/>
    </location>
</feature>
<keyword evidence="1" id="KW-0862">Zinc</keyword>
<dbReference type="SMART" id="SM00343">
    <property type="entry name" value="ZnF_C2HC"/>
    <property type="match status" value="1"/>
</dbReference>
<comment type="caution">
    <text evidence="5">The sequence shown here is derived from an EMBL/GenBank/DDBJ whole genome shotgun (WGS) entry which is preliminary data.</text>
</comment>
<dbReference type="VEuPathDB" id="FungiDB:RhiirA1_477279"/>
<dbReference type="VEuPathDB" id="FungiDB:RhiirFUN_022423"/>
<feature type="compositionally biased region" description="Polar residues" evidence="3">
    <location>
        <begin position="866"/>
        <end position="878"/>
    </location>
</feature>
<dbReference type="VEuPathDB" id="FungiDB:RhiirA1_403985"/>
<dbReference type="Proteomes" id="UP000234323">
    <property type="component" value="Unassembled WGS sequence"/>
</dbReference>
<feature type="region of interest" description="Disordered" evidence="3">
    <location>
        <begin position="373"/>
        <end position="400"/>
    </location>
</feature>
<evidence type="ECO:0000256" key="1">
    <source>
        <dbReference type="PROSITE-ProRule" id="PRU00047"/>
    </source>
</evidence>
<dbReference type="EMBL" id="LLXI01003615">
    <property type="protein sequence ID" value="PKY59540.1"/>
    <property type="molecule type" value="Genomic_DNA"/>
</dbReference>
<dbReference type="VEuPathDB" id="FungiDB:FUN_006646"/>
<evidence type="ECO:0000259" key="4">
    <source>
        <dbReference type="PROSITE" id="PS50158"/>
    </source>
</evidence>
<feature type="domain" description="CCHC-type" evidence="4">
    <location>
        <begin position="727"/>
        <end position="741"/>
    </location>
</feature>
<feature type="compositionally biased region" description="Acidic residues" evidence="3">
    <location>
        <begin position="760"/>
        <end position="783"/>
    </location>
</feature>
<evidence type="ECO:0000313" key="5">
    <source>
        <dbReference type="EMBL" id="PKY59540.1"/>
    </source>
</evidence>
<keyword evidence="1" id="KW-0863">Zinc-finger</keyword>
<keyword evidence="1" id="KW-0479">Metal-binding</keyword>
<accession>A0A2I1HL21</accession>
<keyword evidence="2" id="KW-0175">Coiled coil</keyword>
<dbReference type="VEuPathDB" id="FungiDB:FUN_017510"/>
<feature type="compositionally biased region" description="Acidic residues" evidence="3">
    <location>
        <begin position="381"/>
        <end position="393"/>
    </location>
</feature>
<organism evidence="5 6">
    <name type="scientific">Rhizophagus irregularis</name>
    <dbReference type="NCBI Taxonomy" id="588596"/>
    <lineage>
        <taxon>Eukaryota</taxon>
        <taxon>Fungi</taxon>
        <taxon>Fungi incertae sedis</taxon>
        <taxon>Mucoromycota</taxon>
        <taxon>Glomeromycotina</taxon>
        <taxon>Glomeromycetes</taxon>
        <taxon>Glomerales</taxon>
        <taxon>Glomeraceae</taxon>
        <taxon>Rhizophagus</taxon>
    </lineage>
</organism>